<dbReference type="Proteomes" id="UP001597012">
    <property type="component" value="Unassembled WGS sequence"/>
</dbReference>
<organism evidence="1 2">
    <name type="scientific">Maribacter chungangensis</name>
    <dbReference type="NCBI Taxonomy" id="1069117"/>
    <lineage>
        <taxon>Bacteria</taxon>
        <taxon>Pseudomonadati</taxon>
        <taxon>Bacteroidota</taxon>
        <taxon>Flavobacteriia</taxon>
        <taxon>Flavobacteriales</taxon>
        <taxon>Flavobacteriaceae</taxon>
        <taxon>Maribacter</taxon>
    </lineage>
</organism>
<dbReference type="EMBL" id="JBHTHY010000006">
    <property type="protein sequence ID" value="MFD0797784.1"/>
    <property type="molecule type" value="Genomic_DNA"/>
</dbReference>
<reference evidence="2" key="1">
    <citation type="journal article" date="2019" name="Int. J. Syst. Evol. Microbiol.">
        <title>The Global Catalogue of Microorganisms (GCM) 10K type strain sequencing project: providing services to taxonomists for standard genome sequencing and annotation.</title>
        <authorList>
            <consortium name="The Broad Institute Genomics Platform"/>
            <consortium name="The Broad Institute Genome Sequencing Center for Infectious Disease"/>
            <person name="Wu L."/>
            <person name="Ma J."/>
        </authorList>
    </citation>
    <scope>NUCLEOTIDE SEQUENCE [LARGE SCALE GENOMIC DNA]</scope>
    <source>
        <strain evidence="2">CCUG 61948</strain>
    </source>
</reference>
<accession>A0ABW3B462</accession>
<gene>
    <name evidence="1" type="ORF">ACFQZJ_09955</name>
</gene>
<evidence type="ECO:0000313" key="2">
    <source>
        <dbReference type="Proteomes" id="UP001597012"/>
    </source>
</evidence>
<comment type="caution">
    <text evidence="1">The sequence shown here is derived from an EMBL/GenBank/DDBJ whole genome shotgun (WGS) entry which is preliminary data.</text>
</comment>
<evidence type="ECO:0000313" key="1">
    <source>
        <dbReference type="EMBL" id="MFD0797784.1"/>
    </source>
</evidence>
<keyword evidence="2" id="KW-1185">Reference proteome</keyword>
<proteinExistence type="predicted"/>
<dbReference type="RefSeq" id="WP_379934245.1">
    <property type="nucleotide sequence ID" value="NZ_JBHTHY010000006.1"/>
</dbReference>
<name>A0ABW3B462_9FLAO</name>
<sequence>MAFKYFIGDDVYTISGAEVEYNLQSGLAPKNKVMTRLNFGVGHEVKPNLFLELGYKPGIGTASPNVLQGPVFNSRNSFSLKAKF</sequence>
<protein>
    <submittedName>
        <fullName evidence="1">Uncharacterized protein</fullName>
    </submittedName>
</protein>